<dbReference type="KEGG" id="fsy:FsymDg_3916"/>
<gene>
    <name evidence="1" type="ordered locus">FsymDg_3916</name>
</gene>
<reference evidence="1 2" key="1">
    <citation type="submission" date="2011-05" db="EMBL/GenBank/DDBJ databases">
        <title>Complete sequence of chromosome of Frankia symbiont of Datisca glomerata.</title>
        <authorList>
            <consortium name="US DOE Joint Genome Institute"/>
            <person name="Lucas S."/>
            <person name="Han J."/>
            <person name="Lapidus A."/>
            <person name="Cheng J.-F."/>
            <person name="Goodwin L."/>
            <person name="Pitluck S."/>
            <person name="Peters L."/>
            <person name="Mikhailova N."/>
            <person name="Chertkov O."/>
            <person name="Teshima H."/>
            <person name="Han C."/>
            <person name="Tapia R."/>
            <person name="Land M."/>
            <person name="Hauser L."/>
            <person name="Kyrpides N."/>
            <person name="Ivanova N."/>
            <person name="Pagani I."/>
            <person name="Berry A."/>
            <person name="Pawlowski K."/>
            <person name="Persson T."/>
            <person name="Vanden Heuvel B."/>
            <person name="Benson D."/>
            <person name="Woyke T."/>
        </authorList>
    </citation>
    <scope>NUCLEOTIDE SEQUENCE [LARGE SCALE GENOMIC DNA]</scope>
    <source>
        <strain evidence="2">4085684</strain>
    </source>
</reference>
<dbReference type="AlphaFoldDB" id="F8AUY8"/>
<sequence>MVADGCLVGVFGHTPLWSKMDAVAGVTRMWEARAAPGRVDELVGWLGQALAGTAAEIYRGVGDNSDVVVVLFHPFGTGPSAAAPVEAGGATRRDHASVVANIPSGLLARSGQAWDFERVSSPGPDISDRWGDR</sequence>
<evidence type="ECO:0000313" key="1">
    <source>
        <dbReference type="EMBL" id="AEH11191.1"/>
    </source>
</evidence>
<dbReference type="EMBL" id="CP002801">
    <property type="protein sequence ID" value="AEH11191.1"/>
    <property type="molecule type" value="Genomic_DNA"/>
</dbReference>
<dbReference type="HOGENOM" id="CLU_1903615_0_0_11"/>
<dbReference type="Proteomes" id="UP000001549">
    <property type="component" value="Chromosome"/>
</dbReference>
<dbReference type="STRING" id="656024.FsymDg_3916"/>
<protein>
    <submittedName>
        <fullName evidence="1">Uncharacterized protein</fullName>
    </submittedName>
</protein>
<name>F8AUY8_9ACTN</name>
<keyword evidence="2" id="KW-1185">Reference proteome</keyword>
<proteinExistence type="predicted"/>
<accession>F8AUY8</accession>
<organism evidence="1 2">
    <name type="scientific">Candidatus Protofrankia datiscae</name>
    <dbReference type="NCBI Taxonomy" id="2716812"/>
    <lineage>
        <taxon>Bacteria</taxon>
        <taxon>Bacillati</taxon>
        <taxon>Actinomycetota</taxon>
        <taxon>Actinomycetes</taxon>
        <taxon>Frankiales</taxon>
        <taxon>Frankiaceae</taxon>
        <taxon>Protofrankia</taxon>
    </lineage>
</organism>
<evidence type="ECO:0000313" key="2">
    <source>
        <dbReference type="Proteomes" id="UP000001549"/>
    </source>
</evidence>